<keyword evidence="3" id="KW-1185">Reference proteome</keyword>
<organism evidence="2 3">
    <name type="scientific">Sphingomonas naasensis</name>
    <dbReference type="NCBI Taxonomy" id="1344951"/>
    <lineage>
        <taxon>Bacteria</taxon>
        <taxon>Pseudomonadati</taxon>
        <taxon>Pseudomonadota</taxon>
        <taxon>Alphaproteobacteria</taxon>
        <taxon>Sphingomonadales</taxon>
        <taxon>Sphingomonadaceae</taxon>
        <taxon>Sphingomonas</taxon>
    </lineage>
</organism>
<reference evidence="2 3" key="1">
    <citation type="submission" date="2019-04" db="EMBL/GenBank/DDBJ databases">
        <title>Sphingomonas psychrotolerans sp. nov., isolated from soil in the Tianshan Mountains, Xinjiang, China.</title>
        <authorList>
            <person name="Luo Y."/>
            <person name="Sheng H."/>
        </authorList>
    </citation>
    <scope>NUCLEOTIDE SEQUENCE [LARGE SCALE GENOMIC DNA]</scope>
    <source>
        <strain evidence="2 3">KIS18-15</strain>
    </source>
</reference>
<keyword evidence="1" id="KW-0732">Signal</keyword>
<name>A0A4S1WCD8_9SPHN</name>
<proteinExistence type="predicted"/>
<gene>
    <name evidence="2" type="ORF">E5A74_13980</name>
</gene>
<dbReference type="OrthoDB" id="5523615at2"/>
<dbReference type="Proteomes" id="UP000309848">
    <property type="component" value="Unassembled WGS sequence"/>
</dbReference>
<feature type="chain" id="PRO_5020863478" description="DUF1570 domain-containing protein" evidence="1">
    <location>
        <begin position="21"/>
        <end position="511"/>
    </location>
</feature>
<feature type="signal peptide" evidence="1">
    <location>
        <begin position="1"/>
        <end position="20"/>
    </location>
</feature>
<dbReference type="EMBL" id="SRXU01000006">
    <property type="protein sequence ID" value="TGX40614.1"/>
    <property type="molecule type" value="Genomic_DNA"/>
</dbReference>
<accession>A0A4S1WCD8</accession>
<evidence type="ECO:0000313" key="2">
    <source>
        <dbReference type="EMBL" id="TGX40614.1"/>
    </source>
</evidence>
<protein>
    <recommendedName>
        <fullName evidence="4">DUF1570 domain-containing protein</fullName>
    </recommendedName>
</protein>
<evidence type="ECO:0000313" key="3">
    <source>
        <dbReference type="Proteomes" id="UP000309848"/>
    </source>
</evidence>
<dbReference type="InterPro" id="IPR011990">
    <property type="entry name" value="TPR-like_helical_dom_sf"/>
</dbReference>
<sequence length="511" mass="56023">MLRKLLLAATLLVAPALARAEWHEASSRHFVVYADEDPAELKAYIERLERFDQTLRFITGTPDKPLSPHLRVQVYVVENVREIESLYGGRGPAGFFKAQASGPVAFVPRDSGEGPLDAQTILQHEYGHSFMFATWPSVVFPKWFVEGFAEFVGTAFFRKDGTLIIGKAPEYRAYGISRTSTMPAQRMLQLDPKDRDIDTQTLYGRGWLLTHYSLLGGHAAELIAYIQAVNAGKSIDEANRAFGNLSQLDSKLNAYGRRQTLDTISVLPDKVKTGPVALRKLTPGEAATMKARIYSQRGVDAERAPMVADWARKAAAAYPNDAPAQNELAEAEFDAKNYAAAEAAADRALAVEPDSVHALLYKGMAQMEIAKAAKVTDGAKWKSIRNWFVKANKLDTEYSQPLILYYESFAAAGQAPTKSAMDGVIGAYVYAPYDDDLRMMAGRVLLEQGNLPAARIAFEKIAYGPHQSEDNVALRIIKALDADGKDAALKALTAAEAEAKKKEKDGKKKGG</sequence>
<dbReference type="RefSeq" id="WP_135986005.1">
    <property type="nucleotide sequence ID" value="NZ_JAASQM010000005.1"/>
</dbReference>
<evidence type="ECO:0008006" key="4">
    <source>
        <dbReference type="Google" id="ProtNLM"/>
    </source>
</evidence>
<comment type="caution">
    <text evidence="2">The sequence shown here is derived from an EMBL/GenBank/DDBJ whole genome shotgun (WGS) entry which is preliminary data.</text>
</comment>
<dbReference type="SUPFAM" id="SSF48452">
    <property type="entry name" value="TPR-like"/>
    <property type="match status" value="1"/>
</dbReference>
<dbReference type="Gene3D" id="1.25.40.10">
    <property type="entry name" value="Tetratricopeptide repeat domain"/>
    <property type="match status" value="1"/>
</dbReference>
<dbReference type="AlphaFoldDB" id="A0A4S1WCD8"/>
<evidence type="ECO:0000256" key="1">
    <source>
        <dbReference type="SAM" id="SignalP"/>
    </source>
</evidence>